<keyword evidence="2 6" id="KW-0812">Transmembrane</keyword>
<evidence type="ECO:0000256" key="5">
    <source>
        <dbReference type="SAM" id="MobiDB-lite"/>
    </source>
</evidence>
<feature type="transmembrane region" description="Helical" evidence="6">
    <location>
        <begin position="12"/>
        <end position="33"/>
    </location>
</feature>
<evidence type="ECO:0000256" key="4">
    <source>
        <dbReference type="ARBA" id="ARBA00023136"/>
    </source>
</evidence>
<sequence length="262" mass="27476">MAHAWSQDRSRVGGAALTALVHAALGAGLLWGLGVPVSRVVERPLEVFDVLPPPPLREEKIVPPPPRKSPSPEPRRKFAPGREGAAAPPNLKSRATEIMAPDPVIRLPVPPPITAAPVPDTAFDASMGAAPVRGPGTGAGGVGNGRGSGAGGDGDGGGGGWRDDSPPRLIRELRAGDYPRAAADAGIGGTVGVLYTITADGRAVECEVTRSSGDGQLDADTCALVERRYRYDPSRDWRGRPVVSRIEHSITWEVREIPPDRR</sequence>
<dbReference type="Proteomes" id="UP000192934">
    <property type="component" value="Chromosome I"/>
</dbReference>
<evidence type="ECO:0000313" key="9">
    <source>
        <dbReference type="Proteomes" id="UP000192934"/>
    </source>
</evidence>
<dbReference type="EMBL" id="LT840185">
    <property type="protein sequence ID" value="SMF61373.1"/>
    <property type="molecule type" value="Genomic_DNA"/>
</dbReference>
<comment type="subcellular location">
    <subcellularLocation>
        <location evidence="1">Membrane</location>
        <topology evidence="1">Single-pass membrane protein</topology>
    </subcellularLocation>
</comment>
<feature type="compositionally biased region" description="Gly residues" evidence="5">
    <location>
        <begin position="135"/>
        <end position="160"/>
    </location>
</feature>
<dbReference type="Gene3D" id="3.30.1150.10">
    <property type="match status" value="1"/>
</dbReference>
<reference evidence="9" key="1">
    <citation type="submission" date="2017-04" db="EMBL/GenBank/DDBJ databases">
        <authorList>
            <person name="Varghese N."/>
            <person name="Submissions S."/>
        </authorList>
    </citation>
    <scope>NUCLEOTIDE SEQUENCE [LARGE SCALE GENOMIC DNA]</scope>
    <source>
        <strain evidence="9">Dd16</strain>
    </source>
</reference>
<gene>
    <name evidence="8" type="ORF">SAMN06295910_0358</name>
</gene>
<name>A0A1X7G0H7_9SPHN</name>
<evidence type="ECO:0000256" key="2">
    <source>
        <dbReference type="ARBA" id="ARBA00022692"/>
    </source>
</evidence>
<keyword evidence="9" id="KW-1185">Reference proteome</keyword>
<dbReference type="OrthoDB" id="7390536at2"/>
<dbReference type="PROSITE" id="PS52015">
    <property type="entry name" value="TONB_CTD"/>
    <property type="match status" value="1"/>
</dbReference>
<evidence type="ECO:0000256" key="6">
    <source>
        <dbReference type="SAM" id="Phobius"/>
    </source>
</evidence>
<feature type="region of interest" description="Disordered" evidence="5">
    <location>
        <begin position="135"/>
        <end position="164"/>
    </location>
</feature>
<evidence type="ECO:0000313" key="8">
    <source>
        <dbReference type="EMBL" id="SMF61373.1"/>
    </source>
</evidence>
<protein>
    <submittedName>
        <fullName evidence="8">Protein TonB</fullName>
    </submittedName>
</protein>
<dbReference type="RefSeq" id="WP_085217244.1">
    <property type="nucleotide sequence ID" value="NZ_LT840185.1"/>
</dbReference>
<keyword evidence="3 6" id="KW-1133">Transmembrane helix</keyword>
<dbReference type="SUPFAM" id="SSF74653">
    <property type="entry name" value="TolA/TonB C-terminal domain"/>
    <property type="match status" value="1"/>
</dbReference>
<feature type="compositionally biased region" description="Pro residues" evidence="5">
    <location>
        <begin position="62"/>
        <end position="72"/>
    </location>
</feature>
<dbReference type="GO" id="GO:0016020">
    <property type="term" value="C:membrane"/>
    <property type="evidence" value="ECO:0007669"/>
    <property type="project" value="UniProtKB-SubCell"/>
</dbReference>
<accession>A0A1X7G0H7</accession>
<dbReference type="NCBIfam" id="TIGR01352">
    <property type="entry name" value="tonB_Cterm"/>
    <property type="match status" value="1"/>
</dbReference>
<dbReference type="GO" id="GO:0055085">
    <property type="term" value="P:transmembrane transport"/>
    <property type="evidence" value="ECO:0007669"/>
    <property type="project" value="InterPro"/>
</dbReference>
<dbReference type="STRING" id="941907.SAMN06295910_0358"/>
<proteinExistence type="predicted"/>
<feature type="domain" description="TonB C-terminal" evidence="7">
    <location>
        <begin position="163"/>
        <end position="257"/>
    </location>
</feature>
<evidence type="ECO:0000256" key="1">
    <source>
        <dbReference type="ARBA" id="ARBA00004167"/>
    </source>
</evidence>
<dbReference type="AlphaFoldDB" id="A0A1X7G0H7"/>
<dbReference type="InterPro" id="IPR006260">
    <property type="entry name" value="TonB/TolA_C"/>
</dbReference>
<organism evidence="8 9">
    <name type="scientific">Allosphingosinicella indica</name>
    <dbReference type="NCBI Taxonomy" id="941907"/>
    <lineage>
        <taxon>Bacteria</taxon>
        <taxon>Pseudomonadati</taxon>
        <taxon>Pseudomonadota</taxon>
        <taxon>Alphaproteobacteria</taxon>
        <taxon>Sphingomonadales</taxon>
        <taxon>Sphingomonadaceae</taxon>
        <taxon>Allosphingosinicella</taxon>
    </lineage>
</organism>
<dbReference type="InterPro" id="IPR037682">
    <property type="entry name" value="TonB_C"/>
</dbReference>
<feature type="region of interest" description="Disordered" evidence="5">
    <location>
        <begin position="52"/>
        <end position="96"/>
    </location>
</feature>
<evidence type="ECO:0000256" key="3">
    <source>
        <dbReference type="ARBA" id="ARBA00022989"/>
    </source>
</evidence>
<evidence type="ECO:0000259" key="7">
    <source>
        <dbReference type="PROSITE" id="PS52015"/>
    </source>
</evidence>
<keyword evidence="4 6" id="KW-0472">Membrane</keyword>
<dbReference type="Pfam" id="PF03544">
    <property type="entry name" value="TonB_C"/>
    <property type="match status" value="1"/>
</dbReference>